<evidence type="ECO:0008006" key="4">
    <source>
        <dbReference type="Google" id="ProtNLM"/>
    </source>
</evidence>
<feature type="transmembrane region" description="Helical" evidence="1">
    <location>
        <begin position="64"/>
        <end position="86"/>
    </location>
</feature>
<evidence type="ECO:0000256" key="1">
    <source>
        <dbReference type="SAM" id="Phobius"/>
    </source>
</evidence>
<keyword evidence="1" id="KW-1133">Transmembrane helix</keyword>
<accession>A0ABP8JJT4</accession>
<gene>
    <name evidence="2" type="ORF">GCM10023153_10520</name>
</gene>
<feature type="transmembrane region" description="Helical" evidence="1">
    <location>
        <begin position="164"/>
        <end position="185"/>
    </location>
</feature>
<organism evidence="2 3">
    <name type="scientific">Ornithinibacter aureus</name>
    <dbReference type="NCBI Taxonomy" id="622664"/>
    <lineage>
        <taxon>Bacteria</taxon>
        <taxon>Bacillati</taxon>
        <taxon>Actinomycetota</taxon>
        <taxon>Actinomycetes</taxon>
        <taxon>Micrococcales</taxon>
        <taxon>Intrasporangiaceae</taxon>
        <taxon>Ornithinibacter</taxon>
    </lineage>
</organism>
<dbReference type="EMBL" id="BAABFX010000020">
    <property type="protein sequence ID" value="GAA4391986.1"/>
    <property type="molecule type" value="Genomic_DNA"/>
</dbReference>
<comment type="caution">
    <text evidence="2">The sequence shown here is derived from an EMBL/GenBank/DDBJ whole genome shotgun (WGS) entry which is preliminary data.</text>
</comment>
<feature type="transmembrane region" description="Helical" evidence="1">
    <location>
        <begin position="92"/>
        <end position="111"/>
    </location>
</feature>
<dbReference type="SUPFAM" id="SSF103473">
    <property type="entry name" value="MFS general substrate transporter"/>
    <property type="match status" value="1"/>
</dbReference>
<keyword evidence="1" id="KW-0812">Transmembrane</keyword>
<proteinExistence type="predicted"/>
<feature type="transmembrane region" description="Helical" evidence="1">
    <location>
        <begin position="14"/>
        <end position="35"/>
    </location>
</feature>
<evidence type="ECO:0000313" key="2">
    <source>
        <dbReference type="EMBL" id="GAA4391986.1"/>
    </source>
</evidence>
<protein>
    <recommendedName>
        <fullName evidence="4">MFS transporter</fullName>
    </recommendedName>
</protein>
<reference evidence="3" key="1">
    <citation type="journal article" date="2019" name="Int. J. Syst. Evol. Microbiol.">
        <title>The Global Catalogue of Microorganisms (GCM) 10K type strain sequencing project: providing services to taxonomists for standard genome sequencing and annotation.</title>
        <authorList>
            <consortium name="The Broad Institute Genomics Platform"/>
            <consortium name="The Broad Institute Genome Sequencing Center for Infectious Disease"/>
            <person name="Wu L."/>
            <person name="Ma J."/>
        </authorList>
    </citation>
    <scope>NUCLEOTIDE SEQUENCE [LARGE SCALE GENOMIC DNA]</scope>
    <source>
        <strain evidence="3">JCM 17738</strain>
    </source>
</reference>
<dbReference type="Pfam" id="PF13347">
    <property type="entry name" value="MFS_2"/>
    <property type="match status" value="1"/>
</dbReference>
<dbReference type="Proteomes" id="UP001500390">
    <property type="component" value="Unassembled WGS sequence"/>
</dbReference>
<name>A0ABP8JJT4_9MICO</name>
<keyword evidence="3" id="KW-1185">Reference proteome</keyword>
<dbReference type="PANTHER" id="PTHR11328:SF24">
    <property type="entry name" value="MAJOR FACILITATOR SUPERFAMILY (MFS) PROFILE DOMAIN-CONTAINING PROTEIN"/>
    <property type="match status" value="1"/>
</dbReference>
<dbReference type="InterPro" id="IPR036259">
    <property type="entry name" value="MFS_trans_sf"/>
</dbReference>
<evidence type="ECO:0000313" key="3">
    <source>
        <dbReference type="Proteomes" id="UP001500390"/>
    </source>
</evidence>
<feature type="transmembrane region" description="Helical" evidence="1">
    <location>
        <begin position="131"/>
        <end position="152"/>
    </location>
</feature>
<keyword evidence="1" id="KW-0472">Membrane</keyword>
<sequence>MGTGGFGTLPGLVLAYYLTDTLGVAPALGALVVLLPKVWDVAIDPFVGALSDAEARRRSTRTRLVALGAVTLPVGFLGMFAVPTGLAPGASAVWIAVAFVLATTSFSLFQVPYIALPADLTDGYRERTRLLSWRIAVLALAILAMGAGGPAIRDAAGGEHRSYLIMGAAIAALLVAGMLATVLLVGRTQRAVPDAAAPSGPWHGYAEGVRLLRRDAR</sequence>
<dbReference type="Gene3D" id="1.20.1250.20">
    <property type="entry name" value="MFS general substrate transporter like domains"/>
    <property type="match status" value="1"/>
</dbReference>
<dbReference type="InterPro" id="IPR039672">
    <property type="entry name" value="MFS_2"/>
</dbReference>
<dbReference type="PANTHER" id="PTHR11328">
    <property type="entry name" value="MAJOR FACILITATOR SUPERFAMILY DOMAIN-CONTAINING PROTEIN"/>
    <property type="match status" value="1"/>
</dbReference>